<dbReference type="InterPro" id="IPR016032">
    <property type="entry name" value="Sig_transdc_resp-reg_C-effctor"/>
</dbReference>
<evidence type="ECO:0000256" key="6">
    <source>
        <dbReference type="PROSITE-ProRule" id="PRU00169"/>
    </source>
</evidence>
<feature type="domain" description="Response regulatory" evidence="8">
    <location>
        <begin position="8"/>
        <end position="124"/>
    </location>
</feature>
<protein>
    <submittedName>
        <fullName evidence="9">Transcriptional activator protein CzcR</fullName>
    </submittedName>
</protein>
<dbReference type="InterPro" id="IPR011006">
    <property type="entry name" value="CheY-like_superfamily"/>
</dbReference>
<feature type="modified residue" description="4-aspartylphosphate" evidence="6">
    <location>
        <position position="57"/>
    </location>
</feature>
<dbReference type="GO" id="GO:0006355">
    <property type="term" value="P:regulation of DNA-templated transcription"/>
    <property type="evidence" value="ECO:0007669"/>
    <property type="project" value="InterPro"/>
</dbReference>
<dbReference type="InterPro" id="IPR001789">
    <property type="entry name" value="Sig_transdc_resp-reg_receiver"/>
</dbReference>
<accession>A0A679IKT4</accession>
<dbReference type="InterPro" id="IPR039420">
    <property type="entry name" value="WalR-like"/>
</dbReference>
<dbReference type="Pfam" id="PF00072">
    <property type="entry name" value="Response_reg"/>
    <property type="match status" value="1"/>
</dbReference>
<dbReference type="SMART" id="SM00421">
    <property type="entry name" value="HTH_LUXR"/>
    <property type="match status" value="1"/>
</dbReference>
<keyword evidence="1 6" id="KW-0597">Phosphoprotein</keyword>
<sequence>MAETQRDIVLVVDDSPETLSFLTEAIERSGATVLVAVAGDLALALVEEITPDIILLDAMMPGMDGFETCRRLKARSDLALVPVIFMTGLSETEHIVKGLEAGGSDYVTKPIAPDEILARIRVHLASARAAQSARAALDTTGRTLFAVDRQGVVLWSTPQAARVLAKLGDGGSRLPEAGRSWLAEQLKGGNAASVTLPDAEGAAHSLSLIGTTGDEVLLRLSRDASASGIERLRATLPITAREADVLFWLSRGKASRDIGDILGLSPRTVTKHLESIYAKLGVENRTAASMIASRYIDDQA</sequence>
<dbReference type="GO" id="GO:0032993">
    <property type="term" value="C:protein-DNA complex"/>
    <property type="evidence" value="ECO:0007669"/>
    <property type="project" value="TreeGrafter"/>
</dbReference>
<gene>
    <name evidence="9" type="primary">czcR</name>
    <name evidence="9" type="ORF">MBUL_00770</name>
</gene>
<evidence type="ECO:0000259" key="7">
    <source>
        <dbReference type="PROSITE" id="PS50043"/>
    </source>
</evidence>
<evidence type="ECO:0000259" key="8">
    <source>
        <dbReference type="PROSITE" id="PS50110"/>
    </source>
</evidence>
<keyword evidence="4" id="KW-0238">DNA-binding</keyword>
<evidence type="ECO:0000256" key="2">
    <source>
        <dbReference type="ARBA" id="ARBA00023012"/>
    </source>
</evidence>
<proteinExistence type="predicted"/>
<keyword evidence="3" id="KW-0805">Transcription regulation</keyword>
<dbReference type="PANTHER" id="PTHR48111:SF1">
    <property type="entry name" value="TWO-COMPONENT RESPONSE REGULATOR ORR33"/>
    <property type="match status" value="1"/>
</dbReference>
<dbReference type="SUPFAM" id="SSF46894">
    <property type="entry name" value="C-terminal effector domain of the bipartite response regulators"/>
    <property type="match status" value="1"/>
</dbReference>
<evidence type="ECO:0000256" key="4">
    <source>
        <dbReference type="ARBA" id="ARBA00023125"/>
    </source>
</evidence>
<dbReference type="PANTHER" id="PTHR48111">
    <property type="entry name" value="REGULATOR OF RPOS"/>
    <property type="match status" value="1"/>
</dbReference>
<dbReference type="SUPFAM" id="SSF52172">
    <property type="entry name" value="CheY-like"/>
    <property type="match status" value="1"/>
</dbReference>
<reference evidence="9" key="1">
    <citation type="submission" date="2019-12" db="EMBL/GenBank/DDBJ databases">
        <authorList>
            <person name="Cremers G."/>
        </authorList>
    </citation>
    <scope>NUCLEOTIDE SEQUENCE</scope>
    <source>
        <strain evidence="9">Mbul1</strain>
    </source>
</reference>
<organism evidence="9">
    <name type="scientific">Methylobacterium bullatum</name>
    <dbReference type="NCBI Taxonomy" id="570505"/>
    <lineage>
        <taxon>Bacteria</taxon>
        <taxon>Pseudomonadati</taxon>
        <taxon>Pseudomonadota</taxon>
        <taxon>Alphaproteobacteria</taxon>
        <taxon>Hyphomicrobiales</taxon>
        <taxon>Methylobacteriaceae</taxon>
        <taxon>Methylobacterium</taxon>
    </lineage>
</organism>
<keyword evidence="5" id="KW-0804">Transcription</keyword>
<dbReference type="InterPro" id="IPR000792">
    <property type="entry name" value="Tscrpt_reg_LuxR_C"/>
</dbReference>
<evidence type="ECO:0000256" key="5">
    <source>
        <dbReference type="ARBA" id="ARBA00023163"/>
    </source>
</evidence>
<evidence type="ECO:0000313" key="9">
    <source>
        <dbReference type="EMBL" id="CAA2100634.1"/>
    </source>
</evidence>
<dbReference type="GO" id="GO:0005829">
    <property type="term" value="C:cytosol"/>
    <property type="evidence" value="ECO:0007669"/>
    <property type="project" value="TreeGrafter"/>
</dbReference>
<name>A0A679IKT4_9HYPH</name>
<dbReference type="PRINTS" id="PR00038">
    <property type="entry name" value="HTHLUXR"/>
</dbReference>
<evidence type="ECO:0000256" key="3">
    <source>
        <dbReference type="ARBA" id="ARBA00023015"/>
    </source>
</evidence>
<evidence type="ECO:0000256" key="1">
    <source>
        <dbReference type="ARBA" id="ARBA00022553"/>
    </source>
</evidence>
<keyword evidence="2" id="KW-0902">Two-component regulatory system</keyword>
<dbReference type="AlphaFoldDB" id="A0A679IKT4"/>
<dbReference type="EMBL" id="LR743504">
    <property type="protein sequence ID" value="CAA2100634.1"/>
    <property type="molecule type" value="Genomic_DNA"/>
</dbReference>
<dbReference type="GO" id="GO:0000976">
    <property type="term" value="F:transcription cis-regulatory region binding"/>
    <property type="evidence" value="ECO:0007669"/>
    <property type="project" value="TreeGrafter"/>
</dbReference>
<dbReference type="SMART" id="SM00448">
    <property type="entry name" value="REC"/>
    <property type="match status" value="1"/>
</dbReference>
<dbReference type="GO" id="GO:0000156">
    <property type="term" value="F:phosphorelay response regulator activity"/>
    <property type="evidence" value="ECO:0007669"/>
    <property type="project" value="TreeGrafter"/>
</dbReference>
<dbReference type="PROSITE" id="PS50110">
    <property type="entry name" value="RESPONSE_REGULATORY"/>
    <property type="match status" value="1"/>
</dbReference>
<dbReference type="InterPro" id="IPR036388">
    <property type="entry name" value="WH-like_DNA-bd_sf"/>
</dbReference>
<dbReference type="Gene3D" id="1.10.10.10">
    <property type="entry name" value="Winged helix-like DNA-binding domain superfamily/Winged helix DNA-binding domain"/>
    <property type="match status" value="1"/>
</dbReference>
<dbReference type="Pfam" id="PF00196">
    <property type="entry name" value="GerE"/>
    <property type="match status" value="1"/>
</dbReference>
<dbReference type="PROSITE" id="PS00622">
    <property type="entry name" value="HTH_LUXR_1"/>
    <property type="match status" value="1"/>
</dbReference>
<dbReference type="PROSITE" id="PS50043">
    <property type="entry name" value="HTH_LUXR_2"/>
    <property type="match status" value="1"/>
</dbReference>
<dbReference type="CDD" id="cd06170">
    <property type="entry name" value="LuxR_C_like"/>
    <property type="match status" value="1"/>
</dbReference>
<feature type="domain" description="HTH luxR-type" evidence="7">
    <location>
        <begin position="231"/>
        <end position="296"/>
    </location>
</feature>
<dbReference type="Gene3D" id="3.40.50.2300">
    <property type="match status" value="1"/>
</dbReference>